<dbReference type="Pfam" id="PF00400">
    <property type="entry name" value="WD40"/>
    <property type="match status" value="6"/>
</dbReference>
<keyword evidence="6" id="KW-0963">Cytoplasm</keyword>
<evidence type="ECO:0000256" key="1">
    <source>
        <dbReference type="ARBA" id="ARBA00004123"/>
    </source>
</evidence>
<comment type="pathway">
    <text evidence="3">tRNA modification; 5-methoxycarbonylmethyl-2-thiouridine-tRNA biosynthesis.</text>
</comment>
<comment type="similarity">
    <text evidence="4">Belongs to the WD repeat ELP2 family.</text>
</comment>
<feature type="repeat" description="WD" evidence="11">
    <location>
        <begin position="415"/>
        <end position="446"/>
    </location>
</feature>
<evidence type="ECO:0000256" key="10">
    <source>
        <dbReference type="ARBA" id="ARBA00023242"/>
    </source>
</evidence>
<evidence type="ECO:0000313" key="13">
    <source>
        <dbReference type="Proteomes" id="UP001140011"/>
    </source>
</evidence>
<reference evidence="12" key="1">
    <citation type="submission" date="2022-07" db="EMBL/GenBank/DDBJ databases">
        <title>Phylogenomic reconstructions and comparative analyses of Kickxellomycotina fungi.</title>
        <authorList>
            <person name="Reynolds N.K."/>
            <person name="Stajich J.E."/>
            <person name="Barry K."/>
            <person name="Grigoriev I.V."/>
            <person name="Crous P."/>
            <person name="Smith M.E."/>
        </authorList>
    </citation>
    <scope>NUCLEOTIDE SEQUENCE</scope>
    <source>
        <strain evidence="12">BCRC 34297</strain>
    </source>
</reference>
<evidence type="ECO:0000256" key="2">
    <source>
        <dbReference type="ARBA" id="ARBA00004496"/>
    </source>
</evidence>
<proteinExistence type="inferred from homology"/>
<sequence>MASVSAKSELIATACSRTAHALDWGTESLVAFGAGSIVALYDPTDAQGPGIHTTLQGHTKRVNSVRFVRSISGTSTDTIVSASADCTARVWQRTSQAWECKSVLSGHQNPVISTASIELEDGRIIVVTASTDGTLRVFEIHGDDSTCVQTVDVGSRNAIDVAIAVLPDCGAVVLATGNTDNCVHLYTRTQVAGEKFTKTLKLAGHEDWVTAVTFLRYTDSDAGRDNSTIAHWKAGDVILASASEDKYVRLWRISQATVPQTVDAGLNSDKLAAQAMLDAFASTGDASAAAAAQLSTRAHIMAVSTHSGERSYAVSLDSVLIGHDGWVHSVTWTHLDGLPSLISASADSSVIVWAPDADAGVWSSVARLGEAGGAVQGFLGSAVSPSGARVLAHGYQGSLHMWRAADGLWLPQSSVSGHYASVQDVCWDPRGNYLLSVSVDQTARLFAPVAKGWREIARPQVHGYDMRCAAFVAPYVYVSGADEKVLRVFTATQQFVASWQALTHSDVPESELSRLAVGASLPVLGLSNKAVDEEQVRALREADAAELNDNYSMRQTHTDVVANASMSAATSGDPPLEEQLLRHTLWPEADKLYGHPYEIFAVAAAHSGDWIATACKASLDKYAAIRVYSAHTWQPPNVRDPAGSEQSVAAAPLMAHSLTITRMRFSPSDDKYLLSVSRDRSWALFEKAATADVFDEPTGPYRLAHHQMKAHARIIWDAAWSPDARFFATASRDKAVKLWPTPQAGSPYSSKPVVLTFPEAVTAVDFLPALVHGHKYVLAAALENGQVFVLTAKMEEGKVPPSAWDTFEVPRKDAHVAMVHRLAWRPQPQQKNDINDASKEWMLASASDDQSVRILSVAL</sequence>
<dbReference type="OrthoDB" id="27911at2759"/>
<dbReference type="Gene3D" id="2.130.10.10">
    <property type="entry name" value="YVTN repeat-like/Quinoprotein amine dehydrogenase"/>
    <property type="match status" value="5"/>
</dbReference>
<dbReference type="InterPro" id="IPR037289">
    <property type="entry name" value="Elp2"/>
</dbReference>
<keyword evidence="8" id="KW-0819">tRNA processing</keyword>
<feature type="repeat" description="WD" evidence="11">
    <location>
        <begin position="320"/>
        <end position="353"/>
    </location>
</feature>
<dbReference type="GO" id="GO:0033588">
    <property type="term" value="C:elongator holoenzyme complex"/>
    <property type="evidence" value="ECO:0007669"/>
    <property type="project" value="InterPro"/>
</dbReference>
<dbReference type="FunFam" id="2.130.10.10:FF:000400">
    <property type="entry name" value="Elongator acetyltransferase complex subunit 2"/>
    <property type="match status" value="1"/>
</dbReference>
<evidence type="ECO:0000256" key="9">
    <source>
        <dbReference type="ARBA" id="ARBA00022737"/>
    </source>
</evidence>
<comment type="caution">
    <text evidence="12">The sequence shown here is derived from an EMBL/GenBank/DDBJ whole genome shotgun (WGS) entry which is preliminary data.</text>
</comment>
<evidence type="ECO:0000256" key="7">
    <source>
        <dbReference type="ARBA" id="ARBA00022574"/>
    </source>
</evidence>
<dbReference type="GO" id="GO:0005737">
    <property type="term" value="C:cytoplasm"/>
    <property type="evidence" value="ECO:0007669"/>
    <property type="project" value="UniProtKB-SubCell"/>
</dbReference>
<evidence type="ECO:0000313" key="12">
    <source>
        <dbReference type="EMBL" id="KAJ2752753.1"/>
    </source>
</evidence>
<evidence type="ECO:0000256" key="11">
    <source>
        <dbReference type="PROSITE-ProRule" id="PRU00221"/>
    </source>
</evidence>
<dbReference type="PANTHER" id="PTHR44111">
    <property type="entry name" value="ELONGATOR COMPLEX PROTEIN 2"/>
    <property type="match status" value="1"/>
</dbReference>
<dbReference type="Proteomes" id="UP001140011">
    <property type="component" value="Unassembled WGS sequence"/>
</dbReference>
<comment type="subcellular location">
    <subcellularLocation>
        <location evidence="2">Cytoplasm</location>
    </subcellularLocation>
    <subcellularLocation>
        <location evidence="1">Nucleus</location>
    </subcellularLocation>
</comment>
<dbReference type="EMBL" id="JANBUH010000251">
    <property type="protein sequence ID" value="KAJ2752753.1"/>
    <property type="molecule type" value="Genomic_DNA"/>
</dbReference>
<evidence type="ECO:0000256" key="8">
    <source>
        <dbReference type="ARBA" id="ARBA00022694"/>
    </source>
</evidence>
<dbReference type="SMART" id="SM00320">
    <property type="entry name" value="WD40"/>
    <property type="match status" value="11"/>
</dbReference>
<dbReference type="PROSITE" id="PS50082">
    <property type="entry name" value="WD_REPEATS_2"/>
    <property type="match status" value="4"/>
</dbReference>
<accession>A0A9W8GXM6</accession>
<dbReference type="InterPro" id="IPR036322">
    <property type="entry name" value="WD40_repeat_dom_sf"/>
</dbReference>
<keyword evidence="10" id="KW-0539">Nucleus</keyword>
<dbReference type="SUPFAM" id="SSF50978">
    <property type="entry name" value="WD40 repeat-like"/>
    <property type="match status" value="2"/>
</dbReference>
<dbReference type="InterPro" id="IPR001680">
    <property type="entry name" value="WD40_rpt"/>
</dbReference>
<feature type="repeat" description="WD" evidence="11">
    <location>
        <begin position="55"/>
        <end position="92"/>
    </location>
</feature>
<keyword evidence="7 11" id="KW-0853">WD repeat</keyword>
<dbReference type="PANTHER" id="PTHR44111:SF1">
    <property type="entry name" value="ELONGATOR COMPLEX PROTEIN 2"/>
    <property type="match status" value="1"/>
</dbReference>
<dbReference type="PROSITE" id="PS50294">
    <property type="entry name" value="WD_REPEATS_REGION"/>
    <property type="match status" value="1"/>
</dbReference>
<evidence type="ECO:0000256" key="4">
    <source>
        <dbReference type="ARBA" id="ARBA00005881"/>
    </source>
</evidence>
<evidence type="ECO:0000256" key="5">
    <source>
        <dbReference type="ARBA" id="ARBA00020267"/>
    </source>
</evidence>
<keyword evidence="9" id="KW-0677">Repeat</keyword>
<dbReference type="GO" id="GO:0002098">
    <property type="term" value="P:tRNA wobble uridine modification"/>
    <property type="evidence" value="ECO:0007669"/>
    <property type="project" value="InterPro"/>
</dbReference>
<feature type="repeat" description="WD" evidence="11">
    <location>
        <begin position="708"/>
        <end position="739"/>
    </location>
</feature>
<name>A0A9W8GXM6_9FUNG</name>
<gene>
    <name evidence="12" type="primary">ELP2</name>
    <name evidence="12" type="ORF">GGI19_003620</name>
</gene>
<dbReference type="GO" id="GO:0005634">
    <property type="term" value="C:nucleus"/>
    <property type="evidence" value="ECO:0007669"/>
    <property type="project" value="UniProtKB-SubCell"/>
</dbReference>
<dbReference type="InterPro" id="IPR015943">
    <property type="entry name" value="WD40/YVTN_repeat-like_dom_sf"/>
</dbReference>
<evidence type="ECO:0000256" key="3">
    <source>
        <dbReference type="ARBA" id="ARBA00005043"/>
    </source>
</evidence>
<organism evidence="12 13">
    <name type="scientific">Coemansia pectinata</name>
    <dbReference type="NCBI Taxonomy" id="1052879"/>
    <lineage>
        <taxon>Eukaryota</taxon>
        <taxon>Fungi</taxon>
        <taxon>Fungi incertae sedis</taxon>
        <taxon>Zoopagomycota</taxon>
        <taxon>Kickxellomycotina</taxon>
        <taxon>Kickxellomycetes</taxon>
        <taxon>Kickxellales</taxon>
        <taxon>Kickxellaceae</taxon>
        <taxon>Coemansia</taxon>
    </lineage>
</organism>
<keyword evidence="13" id="KW-1185">Reference proteome</keyword>
<evidence type="ECO:0000256" key="6">
    <source>
        <dbReference type="ARBA" id="ARBA00022490"/>
    </source>
</evidence>
<dbReference type="AlphaFoldDB" id="A0A9W8GXM6"/>
<protein>
    <recommendedName>
        <fullName evidence="5">Elongator complex protein 2</fullName>
    </recommendedName>
</protein>